<dbReference type="EMBL" id="CP022685">
    <property type="protein sequence ID" value="ATL28708.1"/>
    <property type="molecule type" value="Genomic_DNA"/>
</dbReference>
<dbReference type="AlphaFoldDB" id="A0A291QAW9"/>
<evidence type="ECO:0000313" key="3">
    <source>
        <dbReference type="Proteomes" id="UP000221011"/>
    </source>
</evidence>
<evidence type="ECO:0000313" key="2">
    <source>
        <dbReference type="EMBL" id="ATL28708.1"/>
    </source>
</evidence>
<dbReference type="Proteomes" id="UP000221011">
    <property type="component" value="Chromosome"/>
</dbReference>
<proteinExistence type="predicted"/>
<name>A0A291QAW9_9ACTN</name>
<feature type="transmembrane region" description="Helical" evidence="1">
    <location>
        <begin position="319"/>
        <end position="338"/>
    </location>
</feature>
<keyword evidence="1" id="KW-0812">Transmembrane</keyword>
<feature type="transmembrane region" description="Helical" evidence="1">
    <location>
        <begin position="294"/>
        <end position="313"/>
    </location>
</feature>
<sequence>MTKVRDSAPSWTREDDEDWAATFEVRLVLDHDAPAGLADEVLAEAHEIVEQAGLPAREVLGDPGAYARTVAAERISEERRARNDVHGMSPGERVSASLCTLGFVGVVLCLLYWIEDGLWIEVSLTSVVGCTTVALAAMLIAVALIARAAGRIRGMWAWLAGTAVTVAGGAALTTAAPEGRLFDVPAPVLALAALAWTVGAYLFPDTTIDRWFTPAARPGDADDERWLARLEGLLRGRHAMKAAEARGHVREVRQHLAHAADGERAEDAFGDVEVYALRLAEGPRARQRLARRKLYGTAAMTVLFASLLIDRLLDPDERTSAWTPVWVAVFGFWLWSVFREWQALRKAEDRG</sequence>
<accession>A0A291QAW9</accession>
<keyword evidence="3" id="KW-1185">Reference proteome</keyword>
<evidence type="ECO:0000256" key="1">
    <source>
        <dbReference type="SAM" id="Phobius"/>
    </source>
</evidence>
<feature type="transmembrane region" description="Helical" evidence="1">
    <location>
        <begin position="184"/>
        <end position="203"/>
    </location>
</feature>
<protein>
    <submittedName>
        <fullName evidence="2">Uncharacterized protein</fullName>
    </submittedName>
</protein>
<feature type="transmembrane region" description="Helical" evidence="1">
    <location>
        <begin position="126"/>
        <end position="146"/>
    </location>
</feature>
<reference evidence="2 3" key="1">
    <citation type="submission" date="2017-08" db="EMBL/GenBank/DDBJ databases">
        <title>Complete Genome Sequence of Streptomyces formicae KY5, the formicamycin producer.</title>
        <authorList>
            <person name="Holmes N.A."/>
            <person name="Devine R."/>
            <person name="Qin Z."/>
            <person name="Seipke R.F."/>
            <person name="Wilkinson B."/>
            <person name="Hutchings M.I."/>
        </authorList>
    </citation>
    <scope>NUCLEOTIDE SEQUENCE [LARGE SCALE GENOMIC DNA]</scope>
    <source>
        <strain evidence="2 3">KY5</strain>
    </source>
</reference>
<dbReference type="RefSeq" id="WP_098243327.1">
    <property type="nucleotide sequence ID" value="NZ_CP022685.1"/>
</dbReference>
<organism evidence="2 3">
    <name type="scientific">Streptomyces formicae</name>
    <dbReference type="NCBI Taxonomy" id="1616117"/>
    <lineage>
        <taxon>Bacteria</taxon>
        <taxon>Bacillati</taxon>
        <taxon>Actinomycetota</taxon>
        <taxon>Actinomycetes</taxon>
        <taxon>Kitasatosporales</taxon>
        <taxon>Streptomycetaceae</taxon>
        <taxon>Streptomyces</taxon>
    </lineage>
</organism>
<dbReference type="KEGG" id="sfk:KY5_3690"/>
<feature type="transmembrane region" description="Helical" evidence="1">
    <location>
        <begin position="155"/>
        <end position="172"/>
    </location>
</feature>
<feature type="transmembrane region" description="Helical" evidence="1">
    <location>
        <begin position="94"/>
        <end position="114"/>
    </location>
</feature>
<keyword evidence="1" id="KW-0472">Membrane</keyword>
<keyword evidence="1" id="KW-1133">Transmembrane helix</keyword>
<gene>
    <name evidence="2" type="ORF">KY5_3690</name>
</gene>